<dbReference type="PANTHER" id="PTHR47258">
    <property type="match status" value="1"/>
</dbReference>
<dbReference type="InterPro" id="IPR013083">
    <property type="entry name" value="Znf_RING/FYVE/PHD"/>
</dbReference>
<keyword evidence="1" id="KW-0863">Zinc-finger</keyword>
<dbReference type="Gramene" id="ERN19177">
    <property type="protein sequence ID" value="ERN19177"/>
    <property type="gene ID" value="AMTR_s00061p00174460"/>
</dbReference>
<dbReference type="GO" id="GO:0009739">
    <property type="term" value="P:response to gibberellin"/>
    <property type="evidence" value="ECO:0007669"/>
    <property type="project" value="EnsemblPlants"/>
</dbReference>
<dbReference type="PROSITE" id="PS50089">
    <property type="entry name" value="ZF_RING_2"/>
    <property type="match status" value="1"/>
</dbReference>
<keyword evidence="1" id="KW-0862">Zinc</keyword>
<feature type="domain" description="RING-type" evidence="2">
    <location>
        <begin position="87"/>
        <end position="129"/>
    </location>
</feature>
<dbReference type="eggNOG" id="KOG0800">
    <property type="taxonomic scope" value="Eukaryota"/>
</dbReference>
<dbReference type="Pfam" id="PF13639">
    <property type="entry name" value="zf-RING_2"/>
    <property type="match status" value="1"/>
</dbReference>
<dbReference type="GO" id="GO:0009687">
    <property type="term" value="P:abscisic acid metabolic process"/>
    <property type="evidence" value="ECO:0007669"/>
    <property type="project" value="EnsemblPlants"/>
</dbReference>
<dbReference type="InterPro" id="IPR001841">
    <property type="entry name" value="Znf_RING"/>
</dbReference>
<dbReference type="HOGENOM" id="CLU_013137_18_5_1"/>
<dbReference type="EMBL" id="KI392075">
    <property type="protein sequence ID" value="ERN19177.1"/>
    <property type="molecule type" value="Genomic_DNA"/>
</dbReference>
<protein>
    <recommendedName>
        <fullName evidence="2">RING-type domain-containing protein</fullName>
    </recommendedName>
</protein>
<dbReference type="GO" id="GO:0008270">
    <property type="term" value="F:zinc ion binding"/>
    <property type="evidence" value="ECO:0007669"/>
    <property type="project" value="UniProtKB-KW"/>
</dbReference>
<dbReference type="OrthoDB" id="8062037at2759"/>
<evidence type="ECO:0000313" key="3">
    <source>
        <dbReference type="EMBL" id="ERN19177.1"/>
    </source>
</evidence>
<dbReference type="OMA" id="LCSCKRP"/>
<dbReference type="SUPFAM" id="SSF57850">
    <property type="entry name" value="RING/U-box"/>
    <property type="match status" value="1"/>
</dbReference>
<accession>U5DCN4</accession>
<organism evidence="3 4">
    <name type="scientific">Amborella trichopoda</name>
    <dbReference type="NCBI Taxonomy" id="13333"/>
    <lineage>
        <taxon>Eukaryota</taxon>
        <taxon>Viridiplantae</taxon>
        <taxon>Streptophyta</taxon>
        <taxon>Embryophyta</taxon>
        <taxon>Tracheophyta</taxon>
        <taxon>Spermatophyta</taxon>
        <taxon>Magnoliopsida</taxon>
        <taxon>Amborellales</taxon>
        <taxon>Amborellaceae</taxon>
        <taxon>Amborella</taxon>
    </lineage>
</organism>
<evidence type="ECO:0000256" key="1">
    <source>
        <dbReference type="PROSITE-ProRule" id="PRU00175"/>
    </source>
</evidence>
<evidence type="ECO:0000259" key="2">
    <source>
        <dbReference type="PROSITE" id="PS50089"/>
    </source>
</evidence>
<dbReference type="Proteomes" id="UP000017836">
    <property type="component" value="Unassembled WGS sequence"/>
</dbReference>
<name>U5DCN4_AMBTC</name>
<proteinExistence type="predicted"/>
<sequence length="142" mass="15907">MGLSSLPAPSEGVLSILVVNAVLSITLIKEILRSVLHVVGLRPAHSPESSDLPDVDPFPPPQSELFRHRIPAMPYFTVRRDSQENECPVCLSPFEPNARVSQLACGHVFHKACLDKWLDYWHSTCPLCRYYLGHGDTGRAWF</sequence>
<dbReference type="SMART" id="SM00184">
    <property type="entry name" value="RING"/>
    <property type="match status" value="1"/>
</dbReference>
<dbReference type="STRING" id="13333.U5DCN4"/>
<reference evidence="4" key="1">
    <citation type="journal article" date="2013" name="Science">
        <title>The Amborella genome and the evolution of flowering plants.</title>
        <authorList>
            <consortium name="Amborella Genome Project"/>
        </authorList>
    </citation>
    <scope>NUCLEOTIDE SEQUENCE [LARGE SCALE GENOMIC DNA]</scope>
</reference>
<keyword evidence="1" id="KW-0479">Metal-binding</keyword>
<keyword evidence="4" id="KW-1185">Reference proteome</keyword>
<dbReference type="AlphaFoldDB" id="U5DCN4"/>
<gene>
    <name evidence="3" type="ORF">AMTR_s00061p00174460</name>
</gene>
<dbReference type="PANTHER" id="PTHR47258:SF1">
    <property type="entry name" value="E3 UBIQUITIN-PROTEIN LIGASE XERICO-RELATED"/>
    <property type="match status" value="1"/>
</dbReference>
<evidence type="ECO:0000313" key="4">
    <source>
        <dbReference type="Proteomes" id="UP000017836"/>
    </source>
</evidence>
<dbReference type="GO" id="GO:0009651">
    <property type="term" value="P:response to salt stress"/>
    <property type="evidence" value="ECO:0007669"/>
    <property type="project" value="EnsemblPlants"/>
</dbReference>
<dbReference type="InterPro" id="IPR044249">
    <property type="entry name" value="XERICO-like"/>
</dbReference>
<dbReference type="Gene3D" id="3.30.40.10">
    <property type="entry name" value="Zinc/RING finger domain, C3HC4 (zinc finger)"/>
    <property type="match status" value="1"/>
</dbReference>
<dbReference type="KEGG" id="atr:18447552"/>